<evidence type="ECO:0000313" key="3">
    <source>
        <dbReference type="Proteomes" id="UP000477311"/>
    </source>
</evidence>
<proteinExistence type="predicted"/>
<accession>A0A6M1RPW0</accession>
<evidence type="ECO:0000259" key="1">
    <source>
        <dbReference type="SMART" id="SM01008"/>
    </source>
</evidence>
<reference evidence="2 3" key="1">
    <citation type="submission" date="2020-02" db="EMBL/GenBank/DDBJ databases">
        <title>Draft genome sequence of Limisphaera ngatamarikiensis NGM72.4T, a thermophilic Verrucomicrobia grouped in subdivision 3.</title>
        <authorList>
            <person name="Carere C.R."/>
            <person name="Steen J."/>
            <person name="Hugenholtz P."/>
            <person name="Stott M.B."/>
        </authorList>
    </citation>
    <scope>NUCLEOTIDE SEQUENCE [LARGE SCALE GENOMIC DNA]</scope>
    <source>
        <strain evidence="2 3">NGM72.4</strain>
    </source>
</reference>
<dbReference type="PANTHER" id="PTHR47495:SF1">
    <property type="entry name" value="BLL3820 PROTEIN"/>
    <property type="match status" value="1"/>
</dbReference>
<dbReference type="GO" id="GO:0016491">
    <property type="term" value="F:oxidoreductase activity"/>
    <property type="evidence" value="ECO:0007669"/>
    <property type="project" value="InterPro"/>
</dbReference>
<dbReference type="Pfam" id="PF20256">
    <property type="entry name" value="MoCoBD_2"/>
    <property type="match status" value="2"/>
</dbReference>
<sequence length="692" mass="75578">MDRRQFLQWLGAGVLWMVTGTRVWAQVRRGGLRGDRLPLQARLHLGVDGSITVFCGKVECGQGARAEIVQAAAEELHVSPAKVRVLMADTAEVPDDGITAGSRTTPSTVPHVRRAAAAARQWLCRLAARQWEVDASALSVRDGQVRHPHRNLVFTYADAARHAARDSAWSEPVPADIPLTPTPDWQVMGRSLARPNALDVVTGRHCYPSDLRRPGLLYGAVLRPPAWGARLESVELQAAVKAVPGVVVVREGDFVGVAASTTAEARRAVETLAATARWTVPSEAPSSRGLSEYLRQHLQEPVPPNPFRATWESAPHRFRATYNVAYVQHVPMETRAALAEWEGDNLTVWLGTQNPFGCRNELARALGVPLEKVRVVVPDFGGGFGGKHTAEAGIEAARLARAANRPVLVHWTREEEFTWAYYRPAAVIDVEASLDSRGRLTSWYFVNLNSGPAALDTPYDVRQSLCRYVPARAPLRQGSYRALAATANHFARESAMDELAALVEADPLEFRLRHLPEGRLRTVLEEAARRFDWTGRRRTAAPGTGFGLACGTEKGSFVAACVEVTVDEPAGRIEVRRICQVFECGAIVNPDNLRAQVEGCILMGLGPALWEEVRFANGRPANAALSRYRVPRITDVPELEIHLLNRPDLSPAGGGETPIVAVAPAIANAVAHATGRRIRQMPLRWETAASSP</sequence>
<dbReference type="AlphaFoldDB" id="A0A6M1RPW0"/>
<dbReference type="Gene3D" id="3.30.365.10">
    <property type="entry name" value="Aldehyde oxidase/xanthine dehydrogenase, molybdopterin binding domain"/>
    <property type="match status" value="4"/>
</dbReference>
<protein>
    <submittedName>
        <fullName evidence="2">Molybdopterin-dependent oxidoreductase</fullName>
    </submittedName>
</protein>
<dbReference type="PIRSF" id="PIRSF036389">
    <property type="entry name" value="IOR_B"/>
    <property type="match status" value="1"/>
</dbReference>
<gene>
    <name evidence="2" type="ORF">G4L39_08560</name>
</gene>
<dbReference type="InterPro" id="IPR037165">
    <property type="entry name" value="AldOxase/xan_DH_Mopterin-bd_sf"/>
</dbReference>
<dbReference type="Gene3D" id="3.90.1170.50">
    <property type="entry name" value="Aldehyde oxidase/xanthine dehydrogenase, a/b hammerhead"/>
    <property type="match status" value="1"/>
</dbReference>
<name>A0A6M1RPW0_9BACT</name>
<dbReference type="InterPro" id="IPR000674">
    <property type="entry name" value="Ald_Oxase/Xan_DH_a/b"/>
</dbReference>
<dbReference type="InterPro" id="IPR046867">
    <property type="entry name" value="AldOxase/xan_DH_MoCoBD2"/>
</dbReference>
<dbReference type="InterPro" id="IPR008274">
    <property type="entry name" value="AldOxase/xan_DH_MoCoBD1"/>
</dbReference>
<dbReference type="InterPro" id="IPR012368">
    <property type="entry name" value="OxRdtase_Mopterin-bd_su_IorB"/>
</dbReference>
<dbReference type="Proteomes" id="UP000477311">
    <property type="component" value="Unassembled WGS sequence"/>
</dbReference>
<dbReference type="SUPFAM" id="SSF56003">
    <property type="entry name" value="Molybdenum cofactor-binding domain"/>
    <property type="match status" value="2"/>
</dbReference>
<organism evidence="2 3">
    <name type="scientific">Limisphaera ngatamarikiensis</name>
    <dbReference type="NCBI Taxonomy" id="1324935"/>
    <lineage>
        <taxon>Bacteria</taxon>
        <taxon>Pseudomonadati</taxon>
        <taxon>Verrucomicrobiota</taxon>
        <taxon>Verrucomicrobiia</taxon>
        <taxon>Limisphaerales</taxon>
        <taxon>Limisphaeraceae</taxon>
        <taxon>Limisphaera</taxon>
    </lineage>
</organism>
<dbReference type="PANTHER" id="PTHR47495">
    <property type="entry name" value="ALDEHYDE DEHYDROGENASE"/>
    <property type="match status" value="1"/>
</dbReference>
<evidence type="ECO:0000313" key="2">
    <source>
        <dbReference type="EMBL" id="NGO39447.1"/>
    </source>
</evidence>
<dbReference type="InterPro" id="IPR052516">
    <property type="entry name" value="N-heterocyclic_Hydroxylase"/>
</dbReference>
<dbReference type="SMART" id="SM01008">
    <property type="entry name" value="Ald_Xan_dh_C"/>
    <property type="match status" value="1"/>
</dbReference>
<comment type="caution">
    <text evidence="2">The sequence shown here is derived from an EMBL/GenBank/DDBJ whole genome shotgun (WGS) entry which is preliminary data.</text>
</comment>
<feature type="domain" description="Aldehyde oxidase/xanthine dehydrogenase a/b hammerhead" evidence="1">
    <location>
        <begin position="202"/>
        <end position="273"/>
    </location>
</feature>
<keyword evidence="3" id="KW-1185">Reference proteome</keyword>
<dbReference type="EMBL" id="JAAKYA010000053">
    <property type="protein sequence ID" value="NGO39447.1"/>
    <property type="molecule type" value="Genomic_DNA"/>
</dbReference>
<dbReference type="Pfam" id="PF02738">
    <property type="entry name" value="MoCoBD_1"/>
    <property type="match status" value="1"/>
</dbReference>